<protein>
    <submittedName>
        <fullName evidence="1">Uncharacterized protein</fullName>
    </submittedName>
</protein>
<name>A0ACB9LDG8_BAUVA</name>
<organism evidence="1 2">
    <name type="scientific">Bauhinia variegata</name>
    <name type="common">Purple orchid tree</name>
    <name type="synonym">Phanera variegata</name>
    <dbReference type="NCBI Taxonomy" id="167791"/>
    <lineage>
        <taxon>Eukaryota</taxon>
        <taxon>Viridiplantae</taxon>
        <taxon>Streptophyta</taxon>
        <taxon>Embryophyta</taxon>
        <taxon>Tracheophyta</taxon>
        <taxon>Spermatophyta</taxon>
        <taxon>Magnoliopsida</taxon>
        <taxon>eudicotyledons</taxon>
        <taxon>Gunneridae</taxon>
        <taxon>Pentapetalae</taxon>
        <taxon>rosids</taxon>
        <taxon>fabids</taxon>
        <taxon>Fabales</taxon>
        <taxon>Fabaceae</taxon>
        <taxon>Cercidoideae</taxon>
        <taxon>Cercideae</taxon>
        <taxon>Bauhiniinae</taxon>
        <taxon>Bauhinia</taxon>
    </lineage>
</organism>
<gene>
    <name evidence="1" type="ORF">L6164_030947</name>
</gene>
<dbReference type="EMBL" id="CM039437">
    <property type="protein sequence ID" value="KAI4307804.1"/>
    <property type="molecule type" value="Genomic_DNA"/>
</dbReference>
<evidence type="ECO:0000313" key="2">
    <source>
        <dbReference type="Proteomes" id="UP000828941"/>
    </source>
</evidence>
<reference evidence="1 2" key="1">
    <citation type="journal article" date="2022" name="DNA Res.">
        <title>Chromosomal-level genome assembly of the orchid tree Bauhinia variegata (Leguminosae; Cercidoideae) supports the allotetraploid origin hypothesis of Bauhinia.</title>
        <authorList>
            <person name="Zhong Y."/>
            <person name="Chen Y."/>
            <person name="Zheng D."/>
            <person name="Pang J."/>
            <person name="Liu Y."/>
            <person name="Luo S."/>
            <person name="Meng S."/>
            <person name="Qian L."/>
            <person name="Wei D."/>
            <person name="Dai S."/>
            <person name="Zhou R."/>
        </authorList>
    </citation>
    <scope>NUCLEOTIDE SEQUENCE [LARGE SCALE GENOMIC DNA]</scope>
    <source>
        <strain evidence="1">BV-YZ2020</strain>
    </source>
</reference>
<dbReference type="Proteomes" id="UP000828941">
    <property type="component" value="Chromosome 12"/>
</dbReference>
<keyword evidence="2" id="KW-1185">Reference proteome</keyword>
<comment type="caution">
    <text evidence="1">The sequence shown here is derived from an EMBL/GenBank/DDBJ whole genome shotgun (WGS) entry which is preliminary data.</text>
</comment>
<proteinExistence type="predicted"/>
<accession>A0ACB9LDG8</accession>
<evidence type="ECO:0000313" key="1">
    <source>
        <dbReference type="EMBL" id="KAI4307804.1"/>
    </source>
</evidence>
<sequence length="167" mass="18822">MSATSTFSLTLPAAGKRLRFSSDDCFPSSVSFLRQKSVFQCRASVRSFTTDTASAMMDSRRTASASLYEVLRVDQSASPEEIKLAYRNLAKLYHPDTAMNRSESDGRDFIEIHNAYATLSDPSARALYDLSLMAHQRRRLSSYAAGIQTDPSFGFYPTQRWETDQCW</sequence>